<dbReference type="NCBIfam" id="NF003818">
    <property type="entry name" value="PRK05409.1"/>
    <property type="match status" value="1"/>
</dbReference>
<dbReference type="PANTHER" id="PTHR42194:SF1">
    <property type="entry name" value="UPF0276 PROTEIN HI_1600"/>
    <property type="match status" value="1"/>
</dbReference>
<protein>
    <recommendedName>
        <fullName evidence="1">UPF0276 protein GP2143_08594</fullName>
    </recommendedName>
</protein>
<dbReference type="OrthoDB" id="9763101at2"/>
<evidence type="ECO:0000313" key="3">
    <source>
        <dbReference type="Proteomes" id="UP000004931"/>
    </source>
</evidence>
<dbReference type="AlphaFoldDB" id="A0YCS6"/>
<dbReference type="InterPro" id="IPR007801">
    <property type="entry name" value="MbnB/TglH/ChrH"/>
</dbReference>
<organism evidence="2 3">
    <name type="scientific">marine gamma proteobacterium HTCC2143</name>
    <dbReference type="NCBI Taxonomy" id="247633"/>
    <lineage>
        <taxon>Bacteria</taxon>
        <taxon>Pseudomonadati</taxon>
        <taxon>Pseudomonadota</taxon>
        <taxon>Gammaproteobacteria</taxon>
        <taxon>Cellvibrionales</taxon>
        <taxon>Spongiibacteraceae</taxon>
        <taxon>BD1-7 clade</taxon>
    </lineage>
</organism>
<dbReference type="STRING" id="247633.GP2143_08594"/>
<dbReference type="Proteomes" id="UP000004931">
    <property type="component" value="Unassembled WGS sequence"/>
</dbReference>
<dbReference type="InterPro" id="IPR036237">
    <property type="entry name" value="Xyl_isomerase-like_sf"/>
</dbReference>
<keyword evidence="3" id="KW-1185">Reference proteome</keyword>
<comment type="similarity">
    <text evidence="1">Belongs to the UPF0276 family.</text>
</comment>
<sequence>MPITEYQTVNRELKGMTAGLGLRRGLMDSLSTLTEGDLDFMEVAPENWIALGGRLKRQFRGFSERYPIFLHGLSLNIGGLAPLDEALVLAIKAFMSEHQCPIYSEHLTYCGDDGHLYDLMPIPFTEEAVKHVVERIKRVQDLLGRRIALENASYYYAPDQRMSESEFINAVINEADCDLLLDVNNIFVNSINHNYDPYQFLGSLPLARAQYIHVAGHYEEAEDLRVDTHGSDVIDPVWNLLKAAYQHCGPIPTLLERDFNFPPVGELMAEVATIRQLQQQSKLDMVAGRSKVLSL</sequence>
<accession>A0YCS6</accession>
<gene>
    <name evidence="2" type="ORF">GP2143_08594</name>
</gene>
<evidence type="ECO:0000256" key="1">
    <source>
        <dbReference type="HAMAP-Rule" id="MF_00697"/>
    </source>
</evidence>
<proteinExistence type="inferred from homology"/>
<dbReference type="Gene3D" id="3.20.20.150">
    <property type="entry name" value="Divalent-metal-dependent TIM barrel enzymes"/>
    <property type="match status" value="1"/>
</dbReference>
<dbReference type="SUPFAM" id="SSF51658">
    <property type="entry name" value="Xylose isomerase-like"/>
    <property type="match status" value="1"/>
</dbReference>
<reference evidence="2 3" key="1">
    <citation type="journal article" date="2010" name="J. Bacteriol.">
        <title>Genome sequence of the oligotrophic marine Gammaproteobacterium HTCC2143, isolated from the Oregon Coast.</title>
        <authorList>
            <person name="Oh H.M."/>
            <person name="Kang I."/>
            <person name="Ferriera S."/>
            <person name="Giovannoni S.J."/>
            <person name="Cho J.C."/>
        </authorList>
    </citation>
    <scope>NUCLEOTIDE SEQUENCE [LARGE SCALE GENOMIC DNA]</scope>
    <source>
        <strain evidence="2 3">HTCC2143</strain>
    </source>
</reference>
<evidence type="ECO:0000313" key="2">
    <source>
        <dbReference type="EMBL" id="EAW31595.1"/>
    </source>
</evidence>
<dbReference type="Pfam" id="PF05114">
    <property type="entry name" value="MbnB_TglH_ChrH"/>
    <property type="match status" value="1"/>
</dbReference>
<dbReference type="EMBL" id="AAVT01000003">
    <property type="protein sequence ID" value="EAW31595.1"/>
    <property type="molecule type" value="Genomic_DNA"/>
</dbReference>
<comment type="caution">
    <text evidence="2">The sequence shown here is derived from an EMBL/GenBank/DDBJ whole genome shotgun (WGS) entry which is preliminary data.</text>
</comment>
<dbReference type="PANTHER" id="PTHR42194">
    <property type="entry name" value="UPF0276 PROTEIN HI_1600"/>
    <property type="match status" value="1"/>
</dbReference>
<dbReference type="eggNOG" id="COG3220">
    <property type="taxonomic scope" value="Bacteria"/>
</dbReference>
<dbReference type="HAMAP" id="MF_00697">
    <property type="entry name" value="UPF0276"/>
    <property type="match status" value="1"/>
</dbReference>
<name>A0YCS6_9GAMM</name>